<evidence type="ECO:0000259" key="7">
    <source>
        <dbReference type="PROSITE" id="PS50103"/>
    </source>
</evidence>
<dbReference type="SMART" id="SM00356">
    <property type="entry name" value="ZnF_C3H1"/>
    <property type="match status" value="2"/>
</dbReference>
<keyword evidence="3 5" id="KW-0863">Zinc-finger</keyword>
<dbReference type="GO" id="GO:0003729">
    <property type="term" value="F:mRNA binding"/>
    <property type="evidence" value="ECO:0007669"/>
    <property type="project" value="InterPro"/>
</dbReference>
<dbReference type="InterPro" id="IPR036855">
    <property type="entry name" value="Znf_CCCH_sf"/>
</dbReference>
<evidence type="ECO:0000256" key="6">
    <source>
        <dbReference type="SAM" id="MobiDB-lite"/>
    </source>
</evidence>
<feature type="domain" description="C3H1-type" evidence="7">
    <location>
        <begin position="61"/>
        <end position="88"/>
    </location>
</feature>
<feature type="zinc finger region" description="C3H1-type" evidence="5">
    <location>
        <begin position="107"/>
        <end position="135"/>
    </location>
</feature>
<gene>
    <name evidence="8" type="ORF">DM860_010132</name>
</gene>
<dbReference type="InterPro" id="IPR045877">
    <property type="entry name" value="ZFP36-like"/>
</dbReference>
<dbReference type="Proteomes" id="UP000249390">
    <property type="component" value="Unassembled WGS sequence"/>
</dbReference>
<evidence type="ECO:0000256" key="5">
    <source>
        <dbReference type="PROSITE-ProRule" id="PRU00723"/>
    </source>
</evidence>
<dbReference type="InterPro" id="IPR041367">
    <property type="entry name" value="Znf-CCCH_4"/>
</dbReference>
<organism evidence="8 9">
    <name type="scientific">Cuscuta australis</name>
    <dbReference type="NCBI Taxonomy" id="267555"/>
    <lineage>
        <taxon>Eukaryota</taxon>
        <taxon>Viridiplantae</taxon>
        <taxon>Streptophyta</taxon>
        <taxon>Embryophyta</taxon>
        <taxon>Tracheophyta</taxon>
        <taxon>Spermatophyta</taxon>
        <taxon>Magnoliopsida</taxon>
        <taxon>eudicotyledons</taxon>
        <taxon>Gunneridae</taxon>
        <taxon>Pentapetalae</taxon>
        <taxon>asterids</taxon>
        <taxon>lamiids</taxon>
        <taxon>Solanales</taxon>
        <taxon>Convolvulaceae</taxon>
        <taxon>Cuscuteae</taxon>
        <taxon>Cuscuta</taxon>
        <taxon>Cuscuta subgen. Grammica</taxon>
        <taxon>Cuscuta sect. Cleistogrammica</taxon>
    </lineage>
</organism>
<dbReference type="PROSITE" id="PS50103">
    <property type="entry name" value="ZF_C3H1"/>
    <property type="match status" value="2"/>
</dbReference>
<dbReference type="PANTHER" id="PTHR12547:SF18">
    <property type="entry name" value="PROTEIN TIS11"/>
    <property type="match status" value="1"/>
</dbReference>
<evidence type="ECO:0000256" key="1">
    <source>
        <dbReference type="ARBA" id="ARBA00022723"/>
    </source>
</evidence>
<comment type="caution">
    <text evidence="8">The sequence shown here is derived from an EMBL/GenBank/DDBJ whole genome shotgun (WGS) entry which is preliminary data.</text>
</comment>
<dbReference type="AlphaFoldDB" id="A0A328DA65"/>
<dbReference type="SUPFAM" id="SSF90229">
    <property type="entry name" value="CCCH zinc finger"/>
    <property type="match status" value="2"/>
</dbReference>
<evidence type="ECO:0000256" key="3">
    <source>
        <dbReference type="ARBA" id="ARBA00022771"/>
    </source>
</evidence>
<keyword evidence="2" id="KW-0677">Repeat</keyword>
<keyword evidence="4 5" id="KW-0862">Zinc</keyword>
<keyword evidence="1 5" id="KW-0479">Metal-binding</keyword>
<feature type="domain" description="C3H1-type" evidence="7">
    <location>
        <begin position="107"/>
        <end position="135"/>
    </location>
</feature>
<name>A0A328DA65_9ASTE</name>
<dbReference type="Pfam" id="PF00642">
    <property type="entry name" value="zf-CCCH"/>
    <property type="match status" value="1"/>
</dbReference>
<protein>
    <recommendedName>
        <fullName evidence="7">C3H1-type domain-containing protein</fullName>
    </recommendedName>
</protein>
<dbReference type="Gene3D" id="3.30.1370.210">
    <property type="match status" value="1"/>
</dbReference>
<feature type="region of interest" description="Disordered" evidence="6">
    <location>
        <begin position="164"/>
        <end position="183"/>
    </location>
</feature>
<dbReference type="Pfam" id="PF18044">
    <property type="entry name" value="zf-CCCH_4"/>
    <property type="match status" value="1"/>
</dbReference>
<reference evidence="8 9" key="1">
    <citation type="submission" date="2018-06" db="EMBL/GenBank/DDBJ databases">
        <title>The Genome of Cuscuta australis (Dodder) Provides Insight into the Evolution of Plant Parasitism.</title>
        <authorList>
            <person name="Liu H."/>
        </authorList>
    </citation>
    <scope>NUCLEOTIDE SEQUENCE [LARGE SCALE GENOMIC DNA]</scope>
    <source>
        <strain evidence="9">cv. Yunnan</strain>
        <tissue evidence="8">Vines</tissue>
    </source>
</reference>
<feature type="region of interest" description="Disordered" evidence="6">
    <location>
        <begin position="1"/>
        <end position="36"/>
    </location>
</feature>
<accession>A0A328DA65</accession>
<dbReference type="GO" id="GO:0008270">
    <property type="term" value="F:zinc ion binding"/>
    <property type="evidence" value="ECO:0007669"/>
    <property type="project" value="UniProtKB-KW"/>
</dbReference>
<dbReference type="InterPro" id="IPR000571">
    <property type="entry name" value="Znf_CCCH"/>
</dbReference>
<keyword evidence="9" id="KW-1185">Reference proteome</keyword>
<evidence type="ECO:0000256" key="4">
    <source>
        <dbReference type="ARBA" id="ARBA00022833"/>
    </source>
</evidence>
<proteinExistence type="predicted"/>
<evidence type="ECO:0000256" key="2">
    <source>
        <dbReference type="ARBA" id="ARBA00022737"/>
    </source>
</evidence>
<dbReference type="EMBL" id="NQVE01000188">
    <property type="protein sequence ID" value="RAL41338.1"/>
    <property type="molecule type" value="Genomic_DNA"/>
</dbReference>
<evidence type="ECO:0000313" key="9">
    <source>
        <dbReference type="Proteomes" id="UP000249390"/>
    </source>
</evidence>
<sequence>MSREDRHTGGAKYQNSVREIGANSDEGTESSNSNSRSYEINAISAMNRPLTVHHSSFGTRSNARERCYLFTQGRCAYGERCRYAHVVGNMGESGAGNVRLNPIQRSGERINLCQYFVGGRHCPYGDNCRFLHEFAGENRCNPGSGAHRESSAIYIATSYGDESKSLQSQSSNSPHGNADLPRFGKLNSSKISSTFKTGFGVHQKLQQHKKGCLFRRADIKKISEVYADWIDNLHALPVSSTKDGK</sequence>
<feature type="zinc finger region" description="C3H1-type" evidence="5">
    <location>
        <begin position="61"/>
        <end position="88"/>
    </location>
</feature>
<dbReference type="PANTHER" id="PTHR12547">
    <property type="entry name" value="CCCH ZINC FINGER/TIS11-RELATED"/>
    <property type="match status" value="1"/>
</dbReference>
<evidence type="ECO:0000313" key="8">
    <source>
        <dbReference type="EMBL" id="RAL41338.1"/>
    </source>
</evidence>